<comment type="subcellular location">
    <subcellularLocation>
        <location evidence="2">Cell membrane</location>
        <topology evidence="2">Multi-pass membrane protein</topology>
    </subcellularLocation>
</comment>
<dbReference type="PANTHER" id="PTHR30074:SF6">
    <property type="entry name" value="FORMATE DEHYDROGENASE GAMMA SUBUNIT"/>
    <property type="match status" value="1"/>
</dbReference>
<dbReference type="NCBIfam" id="TIGR01583">
    <property type="entry name" value="formate-DH-gamm"/>
    <property type="match status" value="1"/>
</dbReference>
<evidence type="ECO:0000259" key="14">
    <source>
        <dbReference type="Pfam" id="PF01292"/>
    </source>
</evidence>
<evidence type="ECO:0000256" key="9">
    <source>
        <dbReference type="ARBA" id="ARBA00022982"/>
    </source>
</evidence>
<dbReference type="GO" id="GO:0009055">
    <property type="term" value="F:electron transfer activity"/>
    <property type="evidence" value="ECO:0007669"/>
    <property type="project" value="InterPro"/>
</dbReference>
<evidence type="ECO:0000256" key="1">
    <source>
        <dbReference type="ARBA" id="ARBA00001971"/>
    </source>
</evidence>
<accession>Q4JIU8</accession>
<evidence type="ECO:0000256" key="8">
    <source>
        <dbReference type="ARBA" id="ARBA00022723"/>
    </source>
</evidence>
<gene>
    <name evidence="15" type="primary">fdhI</name>
</gene>
<dbReference type="InterPro" id="IPR006471">
    <property type="entry name" value="Formate_DH_gsu"/>
</dbReference>
<dbReference type="InterPro" id="IPR016174">
    <property type="entry name" value="Di-haem_cyt_TM"/>
</dbReference>
<organism evidence="15">
    <name type="scientific">uncultured bacterium BAC10-4</name>
    <dbReference type="NCBI Taxonomy" id="333425"/>
    <lineage>
        <taxon>Bacteria</taxon>
        <taxon>environmental samples</taxon>
    </lineage>
</organism>
<dbReference type="Gene3D" id="1.20.950.20">
    <property type="entry name" value="Transmembrane di-heme cytochromes, Chain C"/>
    <property type="match status" value="1"/>
</dbReference>
<dbReference type="GO" id="GO:0005886">
    <property type="term" value="C:plasma membrane"/>
    <property type="evidence" value="ECO:0007669"/>
    <property type="project" value="UniProtKB-SubCell"/>
</dbReference>
<evidence type="ECO:0000256" key="6">
    <source>
        <dbReference type="ARBA" id="ARBA00022617"/>
    </source>
</evidence>
<keyword evidence="10 13" id="KW-1133">Transmembrane helix</keyword>
<dbReference type="GO" id="GO:0008863">
    <property type="term" value="F:formate dehydrogenase (NAD+) activity"/>
    <property type="evidence" value="ECO:0007669"/>
    <property type="project" value="InterPro"/>
</dbReference>
<dbReference type="InterPro" id="IPR051817">
    <property type="entry name" value="FDH_cytochrome_b556_subunit"/>
</dbReference>
<dbReference type="GO" id="GO:0022904">
    <property type="term" value="P:respiratory electron transport chain"/>
    <property type="evidence" value="ECO:0007669"/>
    <property type="project" value="InterPro"/>
</dbReference>
<feature type="transmembrane region" description="Helical" evidence="13">
    <location>
        <begin position="165"/>
        <end position="185"/>
    </location>
</feature>
<evidence type="ECO:0000256" key="11">
    <source>
        <dbReference type="ARBA" id="ARBA00023004"/>
    </source>
</evidence>
<reference evidence="15" key="2">
    <citation type="journal article" date="2005" name="J. Bacteriol.">
        <title>MtdC, a novel class of methylene tetrahydromethanopterin dehydrogenases.</title>
        <authorList>
            <person name="Vorholt J.A."/>
            <person name="Kalyuzhnaya M.G."/>
            <person name="Hagemeier C.H."/>
            <person name="Lidstrom M.E."/>
            <person name="Chistoserdova L."/>
        </authorList>
    </citation>
    <scope>NUCLEOTIDE SEQUENCE</scope>
</reference>
<evidence type="ECO:0000256" key="5">
    <source>
        <dbReference type="ARBA" id="ARBA00022475"/>
    </source>
</evidence>
<evidence type="ECO:0000256" key="13">
    <source>
        <dbReference type="SAM" id="Phobius"/>
    </source>
</evidence>
<keyword evidence="7 13" id="KW-0812">Transmembrane</keyword>
<reference evidence="15" key="1">
    <citation type="journal article" date="2005" name="Appl. Environ. Microbiol.">
        <title>Highly divergent genes for methanopterin-linked C1 transfer reactions in Lake Washington, assessed via metagenomic analysis and mRNA detection.</title>
        <authorList>
            <person name="Kalyuzhnaya M.G."/>
            <person name="Bowerman S."/>
            <person name="Nercessian O."/>
            <person name="Lidstrom M.E."/>
            <person name="Chistoserdova L."/>
        </authorList>
    </citation>
    <scope>NUCLEOTIDE SEQUENCE</scope>
</reference>
<feature type="transmembrane region" description="Helical" evidence="13">
    <location>
        <begin position="32"/>
        <end position="52"/>
    </location>
</feature>
<evidence type="ECO:0000256" key="3">
    <source>
        <dbReference type="ARBA" id="ARBA00010747"/>
    </source>
</evidence>
<dbReference type="PANTHER" id="PTHR30074">
    <property type="entry name" value="FORMATE DEHYDROGENASE, NITRATE-INDUCIBLE, CYTOCHROME B556 FDN SUBUNIT"/>
    <property type="match status" value="1"/>
</dbReference>
<dbReference type="SUPFAM" id="SSF81342">
    <property type="entry name" value="Transmembrane di-heme cytochromes"/>
    <property type="match status" value="1"/>
</dbReference>
<dbReference type="AlphaFoldDB" id="Q4JIU8"/>
<evidence type="ECO:0000256" key="12">
    <source>
        <dbReference type="ARBA" id="ARBA00023136"/>
    </source>
</evidence>
<keyword evidence="11" id="KW-0408">Iron</keyword>
<evidence type="ECO:0000256" key="2">
    <source>
        <dbReference type="ARBA" id="ARBA00004651"/>
    </source>
</evidence>
<evidence type="ECO:0000256" key="4">
    <source>
        <dbReference type="ARBA" id="ARBA00022448"/>
    </source>
</evidence>
<feature type="transmembrane region" description="Helical" evidence="13">
    <location>
        <begin position="72"/>
        <end position="92"/>
    </location>
</feature>
<keyword evidence="6" id="KW-0349">Heme</keyword>
<sequence>MSIAEQAMLRARSAEDVVVGDEVVRHRLASRIIHWAAGILFLVCVLSGMPIWTPLFGWMAGLLGGLAMCRVLHPWAGLLFLAAMGAMFLNWWKDMRLTSRDREWFGPKVIAYVTYKEHDDEVGKYNGGQKLFFFAVSLGSLGLVASGLVLWFPLGFPPALREAGILLHDLTFILFAVAVVLHIYLPAAQPGTYRAMTRGTVSAAWARLHHPRWYREVRQGVHHGP</sequence>
<comment type="similarity">
    <text evidence="3">Belongs to the formate dehydrogenase gamma subunit family.</text>
</comment>
<protein>
    <submittedName>
        <fullName evidence="15">Formate dehydrogenase gamma subunit</fullName>
    </submittedName>
</protein>
<proteinExistence type="inferred from homology"/>
<evidence type="ECO:0000313" key="15">
    <source>
        <dbReference type="EMBL" id="AAY96663.1"/>
    </source>
</evidence>
<dbReference type="GO" id="GO:0015944">
    <property type="term" value="P:formate oxidation"/>
    <property type="evidence" value="ECO:0007669"/>
    <property type="project" value="TreeGrafter"/>
</dbReference>
<comment type="cofactor">
    <cofactor evidence="1">
        <name>heme</name>
        <dbReference type="ChEBI" id="CHEBI:30413"/>
    </cofactor>
</comment>
<dbReference type="Pfam" id="PF01292">
    <property type="entry name" value="Ni_hydr_CYTB"/>
    <property type="match status" value="1"/>
</dbReference>
<keyword evidence="9" id="KW-0249">Electron transport</keyword>
<keyword evidence="4" id="KW-0813">Transport</keyword>
<evidence type="ECO:0000256" key="7">
    <source>
        <dbReference type="ARBA" id="ARBA00022692"/>
    </source>
</evidence>
<feature type="domain" description="Cytochrome b561 bacterial/Ni-hydrogenase" evidence="14">
    <location>
        <begin position="25"/>
        <end position="186"/>
    </location>
</feature>
<dbReference type="GO" id="GO:0036397">
    <property type="term" value="F:formate dehydrogenase (quinone) activity"/>
    <property type="evidence" value="ECO:0007669"/>
    <property type="project" value="TreeGrafter"/>
</dbReference>
<feature type="transmembrane region" description="Helical" evidence="13">
    <location>
        <begin position="131"/>
        <end position="153"/>
    </location>
</feature>
<dbReference type="InterPro" id="IPR011577">
    <property type="entry name" value="Cyt_b561_bac/Ni-Hgenase"/>
</dbReference>
<keyword evidence="8" id="KW-0479">Metal-binding</keyword>
<dbReference type="GO" id="GO:0009061">
    <property type="term" value="P:anaerobic respiration"/>
    <property type="evidence" value="ECO:0007669"/>
    <property type="project" value="TreeGrafter"/>
</dbReference>
<dbReference type="EMBL" id="DQ084247">
    <property type="protein sequence ID" value="AAY96663.1"/>
    <property type="molecule type" value="Genomic_DNA"/>
</dbReference>
<name>Q4JIU8_9BACT</name>
<evidence type="ECO:0000256" key="10">
    <source>
        <dbReference type="ARBA" id="ARBA00022989"/>
    </source>
</evidence>
<keyword evidence="5" id="KW-1003">Cell membrane</keyword>
<dbReference type="GO" id="GO:0046872">
    <property type="term" value="F:metal ion binding"/>
    <property type="evidence" value="ECO:0007669"/>
    <property type="project" value="UniProtKB-KW"/>
</dbReference>
<dbReference type="GO" id="GO:0009326">
    <property type="term" value="C:formate dehydrogenase complex"/>
    <property type="evidence" value="ECO:0007669"/>
    <property type="project" value="InterPro"/>
</dbReference>
<keyword evidence="12 13" id="KW-0472">Membrane</keyword>